<sequence length="34" mass="4191">MMRRSRVNFQCFCTWHRDPLVHFQQTDQTHGITL</sequence>
<reference evidence="1" key="1">
    <citation type="submission" date="2014-09" db="EMBL/GenBank/DDBJ databases">
        <authorList>
            <person name="Magalhaes I.L.F."/>
            <person name="Oliveira U."/>
            <person name="Santos F.R."/>
            <person name="Vidigal T.H.D.A."/>
            <person name="Brescovit A.D."/>
            <person name="Santos A.J."/>
        </authorList>
    </citation>
    <scope>NUCLEOTIDE SEQUENCE</scope>
    <source>
        <tissue evidence="1">Shoot tissue taken approximately 20 cm above the soil surface</tissue>
    </source>
</reference>
<dbReference type="EMBL" id="GBRH01263629">
    <property type="protein sequence ID" value="JAD34266.1"/>
    <property type="molecule type" value="Transcribed_RNA"/>
</dbReference>
<name>A0A0A8Z631_ARUDO</name>
<evidence type="ECO:0000313" key="1">
    <source>
        <dbReference type="EMBL" id="JAD34266.1"/>
    </source>
</evidence>
<organism evidence="1">
    <name type="scientific">Arundo donax</name>
    <name type="common">Giant reed</name>
    <name type="synonym">Donax arundinaceus</name>
    <dbReference type="NCBI Taxonomy" id="35708"/>
    <lineage>
        <taxon>Eukaryota</taxon>
        <taxon>Viridiplantae</taxon>
        <taxon>Streptophyta</taxon>
        <taxon>Embryophyta</taxon>
        <taxon>Tracheophyta</taxon>
        <taxon>Spermatophyta</taxon>
        <taxon>Magnoliopsida</taxon>
        <taxon>Liliopsida</taxon>
        <taxon>Poales</taxon>
        <taxon>Poaceae</taxon>
        <taxon>PACMAD clade</taxon>
        <taxon>Arundinoideae</taxon>
        <taxon>Arundineae</taxon>
        <taxon>Arundo</taxon>
    </lineage>
</organism>
<proteinExistence type="predicted"/>
<protein>
    <submittedName>
        <fullName evidence="1">Uncharacterized protein</fullName>
    </submittedName>
</protein>
<dbReference type="AlphaFoldDB" id="A0A0A8Z631"/>
<accession>A0A0A8Z631</accession>
<reference evidence="1" key="2">
    <citation type="journal article" date="2015" name="Data Brief">
        <title>Shoot transcriptome of the giant reed, Arundo donax.</title>
        <authorList>
            <person name="Barrero R.A."/>
            <person name="Guerrero F.D."/>
            <person name="Moolhuijzen P."/>
            <person name="Goolsby J.A."/>
            <person name="Tidwell J."/>
            <person name="Bellgard S.E."/>
            <person name="Bellgard M.I."/>
        </authorList>
    </citation>
    <scope>NUCLEOTIDE SEQUENCE</scope>
    <source>
        <tissue evidence="1">Shoot tissue taken approximately 20 cm above the soil surface</tissue>
    </source>
</reference>